<dbReference type="STRING" id="1834181.A5880_001042"/>
<name>A0A242CJR7_9ENTE</name>
<dbReference type="Proteomes" id="UP000195139">
    <property type="component" value="Unassembled WGS sequence"/>
</dbReference>
<reference evidence="5" key="1">
    <citation type="submission" date="2017-05" db="EMBL/GenBank/DDBJ databases">
        <title>The Genome Sequence of Enterococcus sp. 4G2_DIV0659.</title>
        <authorList>
            <consortium name="The Broad Institute Genomics Platform"/>
            <consortium name="The Broad Institute Genomic Center for Infectious Diseases"/>
            <person name="Earl A."/>
            <person name="Manson A."/>
            <person name="Schwartman J."/>
            <person name="Gilmore M."/>
            <person name="Abouelleil A."/>
            <person name="Cao P."/>
            <person name="Chapman S."/>
            <person name="Cusick C."/>
            <person name="Shea T."/>
            <person name="Young S."/>
            <person name="Neafsey D."/>
            <person name="Nusbaum C."/>
            <person name="Birren B."/>
        </authorList>
    </citation>
    <scope>NUCLEOTIDE SEQUENCE [LARGE SCALE GENOMIC DNA]</scope>
    <source>
        <strain evidence="5">4G2_DIV0659</strain>
    </source>
</reference>
<feature type="domain" description="WxL" evidence="3">
    <location>
        <begin position="28"/>
        <end position="248"/>
    </location>
</feature>
<evidence type="ECO:0000259" key="3">
    <source>
        <dbReference type="Pfam" id="PF13731"/>
    </source>
</evidence>
<evidence type="ECO:0000313" key="6">
    <source>
        <dbReference type="Proteomes" id="UP000195139"/>
    </source>
</evidence>
<accession>A0A242CJR7</accession>
<protein>
    <recommendedName>
        <fullName evidence="3">WxL domain-containing protein</fullName>
    </recommendedName>
</protein>
<evidence type="ECO:0000313" key="5">
    <source>
        <dbReference type="EMBL" id="OTO10358.1"/>
    </source>
</evidence>
<reference evidence="4 6" key="2">
    <citation type="submission" date="2018-07" db="EMBL/GenBank/DDBJ databases">
        <title>The Genome Sequence of Enterococcus sp. DIV0659b.</title>
        <authorList>
            <consortium name="The Broad Institute Genomics Platform"/>
            <consortium name="The Broad Institute Genomic Center for Infectious Diseases"/>
            <person name="Earl A."/>
            <person name="Manson A."/>
            <person name="Schwartman J."/>
            <person name="Gilmore M."/>
            <person name="Abouelleil A."/>
            <person name="Cao P."/>
            <person name="Chapman S."/>
            <person name="Cusick C."/>
            <person name="Shea T."/>
            <person name="Young S."/>
            <person name="Neafsey D."/>
            <person name="Nusbaum C."/>
            <person name="Birren B."/>
        </authorList>
    </citation>
    <scope>NUCLEOTIDE SEQUENCE [LARGE SCALE GENOMIC DNA]</scope>
    <source>
        <strain evidence="4 6">4G2_DIV0659</strain>
    </source>
</reference>
<gene>
    <name evidence="5" type="ORF">A5880_001042</name>
    <name evidence="4" type="ORF">A5880_003153</name>
</gene>
<organism evidence="5">
    <name type="scientific">Candidatus Enterococcus mansonii</name>
    <dbReference type="NCBI Taxonomy" id="1834181"/>
    <lineage>
        <taxon>Bacteria</taxon>
        <taxon>Bacillati</taxon>
        <taxon>Bacillota</taxon>
        <taxon>Bacilli</taxon>
        <taxon>Lactobacillales</taxon>
        <taxon>Enterococcaceae</taxon>
        <taxon>Enterococcus</taxon>
    </lineage>
</organism>
<feature type="compositionally biased region" description="Gly residues" evidence="1">
    <location>
        <begin position="55"/>
        <end position="65"/>
    </location>
</feature>
<evidence type="ECO:0000256" key="2">
    <source>
        <dbReference type="SAM" id="SignalP"/>
    </source>
</evidence>
<comment type="caution">
    <text evidence="5">The sequence shown here is derived from an EMBL/GenBank/DDBJ whole genome shotgun (WGS) entry which is preliminary data.</text>
</comment>
<dbReference type="Pfam" id="PF13731">
    <property type="entry name" value="WxL"/>
    <property type="match status" value="1"/>
</dbReference>
<dbReference type="RefSeq" id="WP_086329991.1">
    <property type="nucleotide sequence ID" value="NZ_NGLE02000001.1"/>
</dbReference>
<keyword evidence="6" id="KW-1185">Reference proteome</keyword>
<proteinExistence type="predicted"/>
<dbReference type="InterPro" id="IPR027994">
    <property type="entry name" value="WxL_dom"/>
</dbReference>
<evidence type="ECO:0000313" key="4">
    <source>
        <dbReference type="EMBL" id="MEI5995562.1"/>
    </source>
</evidence>
<feature type="chain" id="PRO_5012647648" description="WxL domain-containing protein" evidence="2">
    <location>
        <begin position="26"/>
        <end position="251"/>
    </location>
</feature>
<feature type="region of interest" description="Disordered" evidence="1">
    <location>
        <begin position="37"/>
        <end position="71"/>
    </location>
</feature>
<feature type="signal peptide" evidence="2">
    <location>
        <begin position="1"/>
        <end position="25"/>
    </location>
</feature>
<sequence length="251" mass="26035">MKKITLTTAALLVSTAVLGATQAFAADPTTDTNATVSFKADDLGDGSSTDPTDPEGGGIVPGPGEGSSTTGPLRFDFVPNFSFGEQKISGGDKSYHPLMVSTFKVVDGVQTTDKKYVPHYVQVTDNRGTNEGWSVTASRTDFKTPDEGDEILGATLTLTNGVVKGNKDADLTLIPAIPQSVEISNTPSNVMTAAKDKGMGSWVTSFGSEAGTEATDVNPNVTLAVAAKSKKYAKAYSSTITWTISAAPAVN</sequence>
<evidence type="ECO:0000256" key="1">
    <source>
        <dbReference type="SAM" id="MobiDB-lite"/>
    </source>
</evidence>
<dbReference type="OrthoDB" id="2339326at2"/>
<dbReference type="EMBL" id="NGLE02000001">
    <property type="protein sequence ID" value="MEI5995562.1"/>
    <property type="molecule type" value="Genomic_DNA"/>
</dbReference>
<dbReference type="AlphaFoldDB" id="A0A242CJR7"/>
<dbReference type="EMBL" id="NGLE01000001">
    <property type="protein sequence ID" value="OTO10358.1"/>
    <property type="molecule type" value="Genomic_DNA"/>
</dbReference>
<keyword evidence="2" id="KW-0732">Signal</keyword>